<evidence type="ECO:0000313" key="2">
    <source>
        <dbReference type="EMBL" id="MEQ2255058.1"/>
    </source>
</evidence>
<gene>
    <name evidence="2" type="ORF">ILYODFUR_009884</name>
</gene>
<feature type="compositionally biased region" description="Basic and acidic residues" evidence="1">
    <location>
        <begin position="32"/>
        <end position="48"/>
    </location>
</feature>
<protein>
    <submittedName>
        <fullName evidence="2">Uncharacterized protein</fullName>
    </submittedName>
</protein>
<evidence type="ECO:0000313" key="3">
    <source>
        <dbReference type="Proteomes" id="UP001482620"/>
    </source>
</evidence>
<dbReference type="EMBL" id="JAHRIQ010104970">
    <property type="protein sequence ID" value="MEQ2255058.1"/>
    <property type="molecule type" value="Genomic_DNA"/>
</dbReference>
<evidence type="ECO:0000256" key="1">
    <source>
        <dbReference type="SAM" id="MobiDB-lite"/>
    </source>
</evidence>
<feature type="region of interest" description="Disordered" evidence="1">
    <location>
        <begin position="1"/>
        <end position="48"/>
    </location>
</feature>
<proteinExistence type="predicted"/>
<keyword evidence="3" id="KW-1185">Reference proteome</keyword>
<sequence>MERGKSGSERAASENACPMTSHWGRVPQQARGETDGGPERQLPRWRDDTNHLRLAVCSRKLSFSYHHCL</sequence>
<accession>A0ABV0VFG0</accession>
<dbReference type="Proteomes" id="UP001482620">
    <property type="component" value="Unassembled WGS sequence"/>
</dbReference>
<reference evidence="2 3" key="1">
    <citation type="submission" date="2021-06" db="EMBL/GenBank/DDBJ databases">
        <authorList>
            <person name="Palmer J.M."/>
        </authorList>
    </citation>
    <scope>NUCLEOTIDE SEQUENCE [LARGE SCALE GENOMIC DNA]</scope>
    <source>
        <strain evidence="3">if_2019</strain>
        <tissue evidence="2">Muscle</tissue>
    </source>
</reference>
<name>A0ABV0VFG0_9TELE</name>
<comment type="caution">
    <text evidence="2">The sequence shown here is derived from an EMBL/GenBank/DDBJ whole genome shotgun (WGS) entry which is preliminary data.</text>
</comment>
<organism evidence="2 3">
    <name type="scientific">Ilyodon furcidens</name>
    <name type="common">goldbreast splitfin</name>
    <dbReference type="NCBI Taxonomy" id="33524"/>
    <lineage>
        <taxon>Eukaryota</taxon>
        <taxon>Metazoa</taxon>
        <taxon>Chordata</taxon>
        <taxon>Craniata</taxon>
        <taxon>Vertebrata</taxon>
        <taxon>Euteleostomi</taxon>
        <taxon>Actinopterygii</taxon>
        <taxon>Neopterygii</taxon>
        <taxon>Teleostei</taxon>
        <taxon>Neoteleostei</taxon>
        <taxon>Acanthomorphata</taxon>
        <taxon>Ovalentaria</taxon>
        <taxon>Atherinomorphae</taxon>
        <taxon>Cyprinodontiformes</taxon>
        <taxon>Goodeidae</taxon>
        <taxon>Ilyodon</taxon>
    </lineage>
</organism>
<feature type="compositionally biased region" description="Basic and acidic residues" evidence="1">
    <location>
        <begin position="1"/>
        <end position="12"/>
    </location>
</feature>